<feature type="compositionally biased region" description="Acidic residues" evidence="6">
    <location>
        <begin position="39"/>
        <end position="55"/>
    </location>
</feature>
<keyword evidence="4" id="KW-0539">Nucleus</keyword>
<dbReference type="Pfam" id="PF14580">
    <property type="entry name" value="LRR_9"/>
    <property type="match status" value="1"/>
</dbReference>
<dbReference type="GO" id="GO:0005634">
    <property type="term" value="C:nucleus"/>
    <property type="evidence" value="ECO:0007669"/>
    <property type="project" value="UniProtKB-SubCell"/>
</dbReference>
<keyword evidence="2" id="KW-0433">Leucine-rich repeat</keyword>
<dbReference type="Gene3D" id="3.80.10.10">
    <property type="entry name" value="Ribonuclease Inhibitor"/>
    <property type="match status" value="3"/>
</dbReference>
<organism evidence="8 9">
    <name type="scientific">Lactarius akahatsu</name>
    <dbReference type="NCBI Taxonomy" id="416441"/>
    <lineage>
        <taxon>Eukaryota</taxon>
        <taxon>Fungi</taxon>
        <taxon>Dikarya</taxon>
        <taxon>Basidiomycota</taxon>
        <taxon>Agaricomycotina</taxon>
        <taxon>Agaricomycetes</taxon>
        <taxon>Russulales</taxon>
        <taxon>Russulaceae</taxon>
        <taxon>Lactarius</taxon>
    </lineage>
</organism>
<dbReference type="InterPro" id="IPR050576">
    <property type="entry name" value="Cilia_flagella_integrity"/>
</dbReference>
<feature type="region of interest" description="Disordered" evidence="6">
    <location>
        <begin position="1"/>
        <end position="61"/>
    </location>
</feature>
<dbReference type="SUPFAM" id="SSF52058">
    <property type="entry name" value="L domain-like"/>
    <property type="match status" value="1"/>
</dbReference>
<name>A0AAD4LPY9_9AGAM</name>
<dbReference type="PANTHER" id="PTHR45973">
    <property type="entry name" value="PROTEIN PHOSPHATASE 1 REGULATORY SUBUNIT SDS22-RELATED"/>
    <property type="match status" value="1"/>
</dbReference>
<dbReference type="InterPro" id="IPR032675">
    <property type="entry name" value="LRR_dom_sf"/>
</dbReference>
<dbReference type="SMART" id="SM00369">
    <property type="entry name" value="LRR_TYP"/>
    <property type="match status" value="8"/>
</dbReference>
<dbReference type="PANTHER" id="PTHR45973:SF23">
    <property type="entry name" value="PROTEIN PHOSPHATASE 1 REGULATORY SUBUNIT 7"/>
    <property type="match status" value="1"/>
</dbReference>
<dbReference type="InterPro" id="IPR001611">
    <property type="entry name" value="Leu-rich_rpt"/>
</dbReference>
<dbReference type="Proteomes" id="UP001201163">
    <property type="component" value="Unassembled WGS sequence"/>
</dbReference>
<protein>
    <submittedName>
        <fullName evidence="8">L domain-like protein</fullName>
    </submittedName>
</protein>
<gene>
    <name evidence="8" type="ORF">EDB92DRAFT_1847877</name>
</gene>
<comment type="caution">
    <text evidence="8">The sequence shown here is derived from an EMBL/GenBank/DDBJ whole genome shotgun (WGS) entry which is preliminary data.</text>
</comment>
<evidence type="ECO:0000256" key="3">
    <source>
        <dbReference type="ARBA" id="ARBA00022737"/>
    </source>
</evidence>
<evidence type="ECO:0000313" key="9">
    <source>
        <dbReference type="Proteomes" id="UP001201163"/>
    </source>
</evidence>
<accession>A0AAD4LPY9</accession>
<dbReference type="PROSITE" id="PS51450">
    <property type="entry name" value="LRR"/>
    <property type="match status" value="7"/>
</dbReference>
<dbReference type="Pfam" id="PF13855">
    <property type="entry name" value="LRR_8"/>
    <property type="match status" value="1"/>
</dbReference>
<dbReference type="EMBL" id="JAKELL010000013">
    <property type="protein sequence ID" value="KAH8994878.1"/>
    <property type="molecule type" value="Genomic_DNA"/>
</dbReference>
<keyword evidence="9" id="KW-1185">Reference proteome</keyword>
<dbReference type="AlphaFoldDB" id="A0AAD4LPY9"/>
<feature type="domain" description="U2A'/phosphoprotein 32 family A C-terminal" evidence="7">
    <location>
        <begin position="333"/>
        <end position="351"/>
    </location>
</feature>
<evidence type="ECO:0000256" key="4">
    <source>
        <dbReference type="ARBA" id="ARBA00023242"/>
    </source>
</evidence>
<reference evidence="8" key="1">
    <citation type="submission" date="2022-01" db="EMBL/GenBank/DDBJ databases">
        <title>Comparative genomics reveals a dynamic genome evolution in the ectomycorrhizal milk-cap (Lactarius) mushrooms.</title>
        <authorList>
            <consortium name="DOE Joint Genome Institute"/>
            <person name="Lebreton A."/>
            <person name="Tang N."/>
            <person name="Kuo A."/>
            <person name="LaButti K."/>
            <person name="Drula E."/>
            <person name="Barry K."/>
            <person name="Clum A."/>
            <person name="Lipzen A."/>
            <person name="Mousain D."/>
            <person name="Ng V."/>
            <person name="Wang R."/>
            <person name="Wang X."/>
            <person name="Dai Y."/>
            <person name="Henrissat B."/>
            <person name="Grigoriev I.V."/>
            <person name="Guerin-Laguette A."/>
            <person name="Yu F."/>
            <person name="Martin F.M."/>
        </authorList>
    </citation>
    <scope>NUCLEOTIDE SEQUENCE</scope>
    <source>
        <strain evidence="8">QP</strain>
    </source>
</reference>
<evidence type="ECO:0000313" key="8">
    <source>
        <dbReference type="EMBL" id="KAH8994878.1"/>
    </source>
</evidence>
<dbReference type="InterPro" id="IPR003591">
    <property type="entry name" value="Leu-rich_rpt_typical-subtyp"/>
</dbReference>
<dbReference type="Pfam" id="PF12799">
    <property type="entry name" value="LRR_4"/>
    <property type="match status" value="1"/>
</dbReference>
<evidence type="ECO:0000256" key="6">
    <source>
        <dbReference type="SAM" id="MobiDB-lite"/>
    </source>
</evidence>
<evidence type="ECO:0000256" key="1">
    <source>
        <dbReference type="ARBA" id="ARBA00004123"/>
    </source>
</evidence>
<dbReference type="SMART" id="SM00446">
    <property type="entry name" value="LRRcap"/>
    <property type="match status" value="1"/>
</dbReference>
<evidence type="ECO:0000259" key="7">
    <source>
        <dbReference type="SMART" id="SM00446"/>
    </source>
</evidence>
<sequence>MSENNVPHANGAKVTDTKAPQRTARLALPENVHMNSGDSDGDYDGEEDGPEEESGDPLAHFPDETEELDLVHSRLFSLDRLRLPRFAAHLQKLCLRQNFISTLDPEVFSLLTNLVELDLYDNKIKHVGDAVNNLSALVVLDLSFNLLKSIPDTLHHLTSLRTIYFVQNRISKITGLQGVGETLRSLELGGNKLRKIENLDALINLEELWLGKNKIAKLENFSGLKSLKILALQSNRITKIENLEALINLEELYLSHNGVEYLENLEHNTKLTTLDVGSNFISEVENLSHLNHLTELWINNNKINTLQALEPQLGTLPLQTIYLEGNPCQQAEGANYRRKIMLSLPALTQIDATRVPLPTLISAELYGLTPTALQVYEASVSGPHVVVMSLSCHILALVWHTSVISLVKPVVTWASSTPGGFRVPVSL</sequence>
<proteinExistence type="inferred from homology"/>
<dbReference type="SMART" id="SM00365">
    <property type="entry name" value="LRR_SD22"/>
    <property type="match status" value="9"/>
</dbReference>
<evidence type="ECO:0000256" key="5">
    <source>
        <dbReference type="ARBA" id="ARBA00023460"/>
    </source>
</evidence>
<evidence type="ECO:0000256" key="2">
    <source>
        <dbReference type="ARBA" id="ARBA00022614"/>
    </source>
</evidence>
<keyword evidence="3" id="KW-0677">Repeat</keyword>
<comment type="subcellular location">
    <subcellularLocation>
        <location evidence="1">Nucleus</location>
    </subcellularLocation>
</comment>
<dbReference type="InterPro" id="IPR025875">
    <property type="entry name" value="Leu-rich_rpt_4"/>
</dbReference>
<comment type="similarity">
    <text evidence="5">Belongs to the SDS22 family.</text>
</comment>
<dbReference type="InterPro" id="IPR003603">
    <property type="entry name" value="U2A'_phosphoprotein32A_C"/>
</dbReference>